<feature type="transmembrane region" description="Helical" evidence="1">
    <location>
        <begin position="105"/>
        <end position="123"/>
    </location>
</feature>
<dbReference type="AlphaFoldDB" id="A0A6J4PH95"/>
<proteinExistence type="predicted"/>
<feature type="transmembrane region" description="Helical" evidence="1">
    <location>
        <begin position="343"/>
        <end position="361"/>
    </location>
</feature>
<evidence type="ECO:0000259" key="2">
    <source>
        <dbReference type="Pfam" id="PF07786"/>
    </source>
</evidence>
<feature type="transmembrane region" description="Helical" evidence="1">
    <location>
        <begin position="280"/>
        <end position="302"/>
    </location>
</feature>
<feature type="transmembrane region" description="Helical" evidence="1">
    <location>
        <begin position="81"/>
        <end position="99"/>
    </location>
</feature>
<reference evidence="3" key="1">
    <citation type="submission" date="2020-02" db="EMBL/GenBank/DDBJ databases">
        <authorList>
            <person name="Meier V. D."/>
        </authorList>
    </citation>
    <scope>NUCLEOTIDE SEQUENCE</scope>
    <source>
        <strain evidence="3">AVDCRST_MAG06</strain>
    </source>
</reference>
<dbReference type="InterPro" id="IPR012429">
    <property type="entry name" value="HGSNAT_cat"/>
</dbReference>
<sequence>MADPGAAGRIVGIDVARCLALLGMMATHLLEPITGADEVATSHAVASGRASGLFALLAGVSLALVTGGSRVHEGRRLGADRAGIAVRAAVIAFLGLLLGGLPTNIAIILVYYAVLFVMALPFLGLGWRPLALLAAAWAVAGPVAGMLLRRDLASPARLVPSLEHLATPLELAQSLLLTGYYPAIGWFAYLLAGLAVGRLDLRRASVAARVAVAGAVLAVVTWVVSVDVTGDAAVRRALLRSDDGGATTWEELRRQLDLGSYGTTPTDSWWWLVPIGPHSGTALTLLHTIGCSLAVVGVAVLAARVLPRLWAVVLGAGAMTLTLYSLHIVMLTPEVPPAEEPSAYLPQVLVVLAVGAAYALARRRGPLEYLVAELSRSAARAVGRRTP</sequence>
<evidence type="ECO:0000313" key="3">
    <source>
        <dbReference type="EMBL" id="CAA9410081.1"/>
    </source>
</evidence>
<feature type="transmembrane region" description="Helical" evidence="1">
    <location>
        <begin position="179"/>
        <end position="199"/>
    </location>
</feature>
<keyword evidence="1" id="KW-0472">Membrane</keyword>
<evidence type="ECO:0000256" key="1">
    <source>
        <dbReference type="SAM" id="Phobius"/>
    </source>
</evidence>
<feature type="transmembrane region" description="Helical" evidence="1">
    <location>
        <begin position="130"/>
        <end position="148"/>
    </location>
</feature>
<gene>
    <name evidence="3" type="ORF">AVDCRST_MAG06-2796</name>
</gene>
<dbReference type="Pfam" id="PF07786">
    <property type="entry name" value="HGSNAT_cat"/>
    <property type="match status" value="1"/>
</dbReference>
<feature type="transmembrane region" description="Helical" evidence="1">
    <location>
        <begin position="12"/>
        <end position="30"/>
    </location>
</feature>
<feature type="transmembrane region" description="Helical" evidence="1">
    <location>
        <begin position="206"/>
        <end position="225"/>
    </location>
</feature>
<protein>
    <submittedName>
        <fullName evidence="3">Membrane protein</fullName>
    </submittedName>
</protein>
<keyword evidence="1" id="KW-1133">Transmembrane helix</keyword>
<organism evidence="3">
    <name type="scientific">uncultured Nocardioides sp</name>
    <dbReference type="NCBI Taxonomy" id="198441"/>
    <lineage>
        <taxon>Bacteria</taxon>
        <taxon>Bacillati</taxon>
        <taxon>Actinomycetota</taxon>
        <taxon>Actinomycetes</taxon>
        <taxon>Propionibacteriales</taxon>
        <taxon>Nocardioidaceae</taxon>
        <taxon>Nocardioides</taxon>
        <taxon>environmental samples</taxon>
    </lineage>
</organism>
<feature type="domain" description="Heparan-alpha-glucosaminide N-acetyltransferase catalytic" evidence="2">
    <location>
        <begin position="9"/>
        <end position="205"/>
    </location>
</feature>
<dbReference type="EMBL" id="CADCUP010000185">
    <property type="protein sequence ID" value="CAA9410081.1"/>
    <property type="molecule type" value="Genomic_DNA"/>
</dbReference>
<name>A0A6J4PH95_9ACTN</name>
<accession>A0A6J4PH95</accession>
<keyword evidence="1" id="KW-0812">Transmembrane</keyword>
<dbReference type="RefSeq" id="WP_295660783.1">
    <property type="nucleotide sequence ID" value="NZ_CADCUP010000185.1"/>
</dbReference>
<feature type="transmembrane region" description="Helical" evidence="1">
    <location>
        <begin position="309"/>
        <end position="331"/>
    </location>
</feature>
<feature type="transmembrane region" description="Helical" evidence="1">
    <location>
        <begin position="50"/>
        <end position="69"/>
    </location>
</feature>